<protein>
    <submittedName>
        <fullName evidence="2">Amidohydrolase</fullName>
    </submittedName>
</protein>
<dbReference type="InterPro" id="IPR032466">
    <property type="entry name" value="Metal_Hydrolase"/>
</dbReference>
<dbReference type="EMBL" id="VUNS01000002">
    <property type="protein sequence ID" value="MST95911.1"/>
    <property type="molecule type" value="Genomic_DNA"/>
</dbReference>
<dbReference type="Proteomes" id="UP000435649">
    <property type="component" value="Unassembled WGS sequence"/>
</dbReference>
<sequence length="256" mass="28163">MPIDAHVHLPYPRDFGRHCSEALFRDVSEAVKLARGAGVTGMVFNTWLGVFCDTAEEVDAANRDALELYDTMPEYLYPGAVIHPRAVETSLAWLDRFRERGLVWVGELVPYRCGIDFDRPEWTPLFERCRDNGQIVQLHNSAGVVALAERMSELNIVCAHITAEWLAPLAALPNVRLDLSGANGGLRLGSMESALAAFGPERLLWATDYTAFDPACFVIRLERAVPDPVMRRKIGSGNLLRLLASAGSVPAFGGGR</sequence>
<evidence type="ECO:0000259" key="1">
    <source>
        <dbReference type="Pfam" id="PF04909"/>
    </source>
</evidence>
<comment type="caution">
    <text evidence="2">The sequence shown here is derived from an EMBL/GenBank/DDBJ whole genome shotgun (WGS) entry which is preliminary data.</text>
</comment>
<dbReference type="AlphaFoldDB" id="A0A844FZR4"/>
<organism evidence="2 3">
    <name type="scientific">Victivallis lenta</name>
    <dbReference type="NCBI Taxonomy" id="2606640"/>
    <lineage>
        <taxon>Bacteria</taxon>
        <taxon>Pseudomonadati</taxon>
        <taxon>Lentisphaerota</taxon>
        <taxon>Lentisphaeria</taxon>
        <taxon>Victivallales</taxon>
        <taxon>Victivallaceae</taxon>
        <taxon>Victivallis</taxon>
    </lineage>
</organism>
<keyword evidence="2" id="KW-0378">Hydrolase</keyword>
<gene>
    <name evidence="2" type="ORF">FYJ85_02490</name>
</gene>
<feature type="domain" description="Amidohydrolase-related" evidence="1">
    <location>
        <begin position="3"/>
        <end position="242"/>
    </location>
</feature>
<dbReference type="SUPFAM" id="SSF51556">
    <property type="entry name" value="Metallo-dependent hydrolases"/>
    <property type="match status" value="1"/>
</dbReference>
<evidence type="ECO:0000313" key="3">
    <source>
        <dbReference type="Proteomes" id="UP000435649"/>
    </source>
</evidence>
<keyword evidence="3" id="KW-1185">Reference proteome</keyword>
<name>A0A844FZR4_9BACT</name>
<reference evidence="2 3" key="1">
    <citation type="submission" date="2019-08" db="EMBL/GenBank/DDBJ databases">
        <title>In-depth cultivation of the pig gut microbiome towards novel bacterial diversity and tailored functional studies.</title>
        <authorList>
            <person name="Wylensek D."/>
            <person name="Hitch T.C.A."/>
            <person name="Clavel T."/>
        </authorList>
    </citation>
    <scope>NUCLEOTIDE SEQUENCE [LARGE SCALE GENOMIC DNA]</scope>
    <source>
        <strain evidence="2 3">BBE-744-WT-12</strain>
    </source>
</reference>
<dbReference type="InterPro" id="IPR006680">
    <property type="entry name" value="Amidohydro-rel"/>
</dbReference>
<dbReference type="Pfam" id="PF04909">
    <property type="entry name" value="Amidohydro_2"/>
    <property type="match status" value="1"/>
</dbReference>
<dbReference type="Gene3D" id="3.20.20.140">
    <property type="entry name" value="Metal-dependent hydrolases"/>
    <property type="match status" value="1"/>
</dbReference>
<evidence type="ECO:0000313" key="2">
    <source>
        <dbReference type="EMBL" id="MST95911.1"/>
    </source>
</evidence>
<proteinExistence type="predicted"/>
<dbReference type="RefSeq" id="WP_154416894.1">
    <property type="nucleotide sequence ID" value="NZ_VUNS01000002.1"/>
</dbReference>
<dbReference type="GO" id="GO:0016787">
    <property type="term" value="F:hydrolase activity"/>
    <property type="evidence" value="ECO:0007669"/>
    <property type="project" value="UniProtKB-KW"/>
</dbReference>
<accession>A0A844FZR4</accession>